<accession>A0A1I4GLG1</accession>
<dbReference type="RefSeq" id="WP_042218644.1">
    <property type="nucleotide sequence ID" value="NZ_CAXVJC010000009.1"/>
</dbReference>
<dbReference type="Proteomes" id="UP000181969">
    <property type="component" value="Unassembled WGS sequence"/>
</dbReference>
<evidence type="ECO:0000313" key="4">
    <source>
        <dbReference type="Proteomes" id="UP000181969"/>
    </source>
</evidence>
<dbReference type="Proteomes" id="UP001217324">
    <property type="component" value="Chromosome"/>
</dbReference>
<dbReference type="GeneID" id="61074490"/>
<reference evidence="3" key="2">
    <citation type="submission" date="2023-02" db="EMBL/GenBank/DDBJ databases">
        <title>Comparative genomics and fermentation flavor characterization of five lactic acid bacteria reveal flavor biosynthesis metabolic pathways in fermented muskmelon puree.</title>
        <authorList>
            <person name="Yuan L."/>
            <person name="Li M."/>
            <person name="Xu X."/>
            <person name="Lao F."/>
            <person name="Wu J."/>
        </authorList>
    </citation>
    <scope>NUCLEOTIDE SEQUENCE</scope>
    <source>
        <strain evidence="3">Pa-2</strain>
    </source>
</reference>
<keyword evidence="1" id="KW-0472">Membrane</keyword>
<reference evidence="2 4" key="1">
    <citation type="submission" date="2016-10" db="EMBL/GenBank/DDBJ databases">
        <authorList>
            <person name="de Groot N.N."/>
        </authorList>
    </citation>
    <scope>NUCLEOTIDE SEQUENCE [LARGE SCALE GENOMIC DNA]</scope>
    <source>
        <strain evidence="2 4">M79</strain>
    </source>
</reference>
<dbReference type="NCBIfam" id="NF033218">
    <property type="entry name" value="anchor_AmaP"/>
    <property type="match status" value="1"/>
</dbReference>
<keyword evidence="1" id="KW-0812">Transmembrane</keyword>
<proteinExistence type="predicted"/>
<organism evidence="2 4">
    <name type="scientific">Lactococcus garvieae</name>
    <dbReference type="NCBI Taxonomy" id="1363"/>
    <lineage>
        <taxon>Bacteria</taxon>
        <taxon>Bacillati</taxon>
        <taxon>Bacillota</taxon>
        <taxon>Bacilli</taxon>
        <taxon>Lactobacillales</taxon>
        <taxon>Streptococcaceae</taxon>
        <taxon>Lactococcus</taxon>
    </lineage>
</organism>
<feature type="transmembrane region" description="Helical" evidence="1">
    <location>
        <begin position="49"/>
        <end position="75"/>
    </location>
</feature>
<evidence type="ECO:0000256" key="1">
    <source>
        <dbReference type="SAM" id="Phobius"/>
    </source>
</evidence>
<feature type="transmembrane region" description="Helical" evidence="1">
    <location>
        <begin position="7"/>
        <end position="29"/>
    </location>
</feature>
<dbReference type="OrthoDB" id="2236015at2"/>
<dbReference type="AlphaFoldDB" id="A0A1I4GLG1"/>
<sequence length="185" mass="20863">MSKGKKFILILVDLFLITIILPLFLYTLGKFDIIQPIKDMSQVPYIGPYLPTYFLFATGILGILLLILLLVIIFYPRRYTGFVLGEGRGELLLKKSAIEGFVREALKENGYIKDPKIDTLLGKNKVKVVIKGEIIPRVQISEKALLIEEEIGKGLKEFLGVNHHLSLKIKVNAITPQRKSSSRVL</sequence>
<evidence type="ECO:0000313" key="3">
    <source>
        <dbReference type="EMBL" id="WEA14462.1"/>
    </source>
</evidence>
<protein>
    <submittedName>
        <fullName evidence="3">Alkaline shock response membrane anchor protein AmaP</fullName>
    </submittedName>
</protein>
<dbReference type="EMBL" id="CP118627">
    <property type="protein sequence ID" value="WEA14462.1"/>
    <property type="molecule type" value="Genomic_DNA"/>
</dbReference>
<dbReference type="EMBL" id="FOTJ01000004">
    <property type="protein sequence ID" value="SFL30011.1"/>
    <property type="molecule type" value="Genomic_DNA"/>
</dbReference>
<keyword evidence="1" id="KW-1133">Transmembrane helix</keyword>
<gene>
    <name evidence="3" type="primary">amaP</name>
    <name evidence="3" type="ORF">PWF74_02875</name>
    <name evidence="2" type="ORF">SAMN05216438_10483</name>
</gene>
<name>A0A1I4GLG1_9LACT</name>
<evidence type="ECO:0000313" key="2">
    <source>
        <dbReference type="EMBL" id="SFL30011.1"/>
    </source>
</evidence>